<reference evidence="1" key="2">
    <citation type="journal article" date="2022" name="New Phytol.">
        <title>Evolutionary transition to the ectomycorrhizal habit in the genomes of a hyperdiverse lineage of mushroom-forming fungi.</title>
        <authorList>
            <person name="Looney B."/>
            <person name="Miyauchi S."/>
            <person name="Morin E."/>
            <person name="Drula E."/>
            <person name="Courty P.E."/>
            <person name="Kohler A."/>
            <person name="Kuo A."/>
            <person name="LaButti K."/>
            <person name="Pangilinan J."/>
            <person name="Lipzen A."/>
            <person name="Riley R."/>
            <person name="Andreopoulos W."/>
            <person name="He G."/>
            <person name="Johnson J."/>
            <person name="Nolan M."/>
            <person name="Tritt A."/>
            <person name="Barry K.W."/>
            <person name="Grigoriev I.V."/>
            <person name="Nagy L.G."/>
            <person name="Hibbett D."/>
            <person name="Henrissat B."/>
            <person name="Matheny P.B."/>
            <person name="Labbe J."/>
            <person name="Martin F.M."/>
        </authorList>
    </citation>
    <scope>NUCLEOTIDE SEQUENCE</scope>
    <source>
        <strain evidence="1">HHB10654</strain>
    </source>
</reference>
<gene>
    <name evidence="1" type="ORF">BV25DRAFT_1034680</name>
</gene>
<evidence type="ECO:0000313" key="2">
    <source>
        <dbReference type="Proteomes" id="UP000814140"/>
    </source>
</evidence>
<accession>A0ACB8SVH0</accession>
<sequence>MKAEVPMFVLKSMHRTLRVSWCLTRETPFSKPHDARRSSASTGRSYAELLSNTELYRSQRSTFIIQEPQRSSIAGQVGVEDGWCRERKKQGCRMQDLRWGTSCRTSTVMCEAVYAVCSRSTVALRQYELPRRHRGCARVECAPRIGVCETLYFDLETSACFCRLKAFRRSTHGVPTWQMSPSLAALPRLTDVHSTENRRNVRLDTRHARERRS</sequence>
<name>A0ACB8SVH0_9AGAM</name>
<proteinExistence type="predicted"/>
<dbReference type="Proteomes" id="UP000814140">
    <property type="component" value="Unassembled WGS sequence"/>
</dbReference>
<evidence type="ECO:0000313" key="1">
    <source>
        <dbReference type="EMBL" id="KAI0059858.1"/>
    </source>
</evidence>
<keyword evidence="2" id="KW-1185">Reference proteome</keyword>
<organism evidence="1 2">
    <name type="scientific">Artomyces pyxidatus</name>
    <dbReference type="NCBI Taxonomy" id="48021"/>
    <lineage>
        <taxon>Eukaryota</taxon>
        <taxon>Fungi</taxon>
        <taxon>Dikarya</taxon>
        <taxon>Basidiomycota</taxon>
        <taxon>Agaricomycotina</taxon>
        <taxon>Agaricomycetes</taxon>
        <taxon>Russulales</taxon>
        <taxon>Auriscalpiaceae</taxon>
        <taxon>Artomyces</taxon>
    </lineage>
</organism>
<protein>
    <submittedName>
        <fullName evidence="1">Uncharacterized protein</fullName>
    </submittedName>
</protein>
<comment type="caution">
    <text evidence="1">The sequence shown here is derived from an EMBL/GenBank/DDBJ whole genome shotgun (WGS) entry which is preliminary data.</text>
</comment>
<dbReference type="EMBL" id="MU277223">
    <property type="protein sequence ID" value="KAI0059858.1"/>
    <property type="molecule type" value="Genomic_DNA"/>
</dbReference>
<reference evidence="1" key="1">
    <citation type="submission" date="2021-03" db="EMBL/GenBank/DDBJ databases">
        <authorList>
            <consortium name="DOE Joint Genome Institute"/>
            <person name="Ahrendt S."/>
            <person name="Looney B.P."/>
            <person name="Miyauchi S."/>
            <person name="Morin E."/>
            <person name="Drula E."/>
            <person name="Courty P.E."/>
            <person name="Chicoki N."/>
            <person name="Fauchery L."/>
            <person name="Kohler A."/>
            <person name="Kuo A."/>
            <person name="Labutti K."/>
            <person name="Pangilinan J."/>
            <person name="Lipzen A."/>
            <person name="Riley R."/>
            <person name="Andreopoulos W."/>
            <person name="He G."/>
            <person name="Johnson J."/>
            <person name="Barry K.W."/>
            <person name="Grigoriev I.V."/>
            <person name="Nagy L."/>
            <person name="Hibbett D."/>
            <person name="Henrissat B."/>
            <person name="Matheny P.B."/>
            <person name="Labbe J."/>
            <person name="Martin F."/>
        </authorList>
    </citation>
    <scope>NUCLEOTIDE SEQUENCE</scope>
    <source>
        <strain evidence="1">HHB10654</strain>
    </source>
</reference>